<reference evidence="1 2" key="1">
    <citation type="journal article" date="2018" name="Sci. Data">
        <title>The draft genome sequence of cork oak.</title>
        <authorList>
            <person name="Ramos A.M."/>
            <person name="Usie A."/>
            <person name="Barbosa P."/>
            <person name="Barros P.M."/>
            <person name="Capote T."/>
            <person name="Chaves I."/>
            <person name="Simoes F."/>
            <person name="Abreu I."/>
            <person name="Carrasquinho I."/>
            <person name="Faro C."/>
            <person name="Guimaraes J.B."/>
            <person name="Mendonca D."/>
            <person name="Nobrega F."/>
            <person name="Rodrigues L."/>
            <person name="Saibo N.J.M."/>
            <person name="Varela M.C."/>
            <person name="Egas C."/>
            <person name="Matos J."/>
            <person name="Miguel C.M."/>
            <person name="Oliveira M.M."/>
            <person name="Ricardo C.P."/>
            <person name="Goncalves S."/>
        </authorList>
    </citation>
    <scope>NUCLEOTIDE SEQUENCE [LARGE SCALE GENOMIC DNA]</scope>
    <source>
        <strain evidence="2">cv. HL8</strain>
    </source>
</reference>
<keyword evidence="2" id="KW-1185">Reference proteome</keyword>
<comment type="caution">
    <text evidence="1">The sequence shown here is derived from an EMBL/GenBank/DDBJ whole genome shotgun (WGS) entry which is preliminary data.</text>
</comment>
<feature type="non-terminal residue" evidence="1">
    <location>
        <position position="80"/>
    </location>
</feature>
<proteinExistence type="predicted"/>
<sequence length="80" mass="8835">MNGVVHWLAQTPNGEGNIRNVIVVFDIGHEVFDEMPVPKSLEGMEHLNMEVAVKTYVFLCGRDRVTGVGAEHIDNAVEAM</sequence>
<organism evidence="1 2">
    <name type="scientific">Quercus suber</name>
    <name type="common">Cork oak</name>
    <dbReference type="NCBI Taxonomy" id="58331"/>
    <lineage>
        <taxon>Eukaryota</taxon>
        <taxon>Viridiplantae</taxon>
        <taxon>Streptophyta</taxon>
        <taxon>Embryophyta</taxon>
        <taxon>Tracheophyta</taxon>
        <taxon>Spermatophyta</taxon>
        <taxon>Magnoliopsida</taxon>
        <taxon>eudicotyledons</taxon>
        <taxon>Gunneridae</taxon>
        <taxon>Pentapetalae</taxon>
        <taxon>rosids</taxon>
        <taxon>fabids</taxon>
        <taxon>Fagales</taxon>
        <taxon>Fagaceae</taxon>
        <taxon>Quercus</taxon>
    </lineage>
</organism>
<evidence type="ECO:0000313" key="1">
    <source>
        <dbReference type="EMBL" id="KAK7849874.1"/>
    </source>
</evidence>
<evidence type="ECO:0000313" key="2">
    <source>
        <dbReference type="Proteomes" id="UP000237347"/>
    </source>
</evidence>
<name>A0AAW0LG04_QUESU</name>
<accession>A0AAW0LG04</accession>
<dbReference type="AlphaFoldDB" id="A0AAW0LG04"/>
<dbReference type="EMBL" id="PKMF04000107">
    <property type="protein sequence ID" value="KAK7849874.1"/>
    <property type="molecule type" value="Genomic_DNA"/>
</dbReference>
<gene>
    <name evidence="1" type="ORF">CFP56_001926</name>
</gene>
<dbReference type="Proteomes" id="UP000237347">
    <property type="component" value="Unassembled WGS sequence"/>
</dbReference>
<protein>
    <submittedName>
        <fullName evidence="1">Uncharacterized protein</fullName>
    </submittedName>
</protein>